<gene>
    <name evidence="1" type="ORF">S01H4_66770</name>
</gene>
<protein>
    <submittedName>
        <fullName evidence="1">Uncharacterized protein</fullName>
    </submittedName>
</protein>
<reference evidence="1" key="1">
    <citation type="journal article" date="2014" name="Front. Microbiol.">
        <title>High frequency of phylogenetically diverse reductive dehalogenase-homologous genes in deep subseafloor sedimentary metagenomes.</title>
        <authorList>
            <person name="Kawai M."/>
            <person name="Futagami T."/>
            <person name="Toyoda A."/>
            <person name="Takaki Y."/>
            <person name="Nishi S."/>
            <person name="Hori S."/>
            <person name="Arai W."/>
            <person name="Tsubouchi T."/>
            <person name="Morono Y."/>
            <person name="Uchiyama I."/>
            <person name="Ito T."/>
            <person name="Fujiyama A."/>
            <person name="Inagaki F."/>
            <person name="Takami H."/>
        </authorList>
    </citation>
    <scope>NUCLEOTIDE SEQUENCE</scope>
    <source>
        <strain evidence="1">Expedition CK06-06</strain>
    </source>
</reference>
<proteinExistence type="predicted"/>
<name>X1E2M9_9ZZZZ</name>
<comment type="caution">
    <text evidence="1">The sequence shown here is derived from an EMBL/GenBank/DDBJ whole genome shotgun (WGS) entry which is preliminary data.</text>
</comment>
<organism evidence="1">
    <name type="scientific">marine sediment metagenome</name>
    <dbReference type="NCBI Taxonomy" id="412755"/>
    <lineage>
        <taxon>unclassified sequences</taxon>
        <taxon>metagenomes</taxon>
        <taxon>ecological metagenomes</taxon>
    </lineage>
</organism>
<evidence type="ECO:0000313" key="1">
    <source>
        <dbReference type="EMBL" id="GAH26807.1"/>
    </source>
</evidence>
<sequence length="46" mass="4890">MTSHDTLDDIPEGVIYQRARSSALTAAGLVILDEVVVGTYGLLRAT</sequence>
<dbReference type="EMBL" id="BART01041540">
    <property type="protein sequence ID" value="GAH26807.1"/>
    <property type="molecule type" value="Genomic_DNA"/>
</dbReference>
<accession>X1E2M9</accession>
<dbReference type="AlphaFoldDB" id="X1E2M9"/>
<feature type="non-terminal residue" evidence="1">
    <location>
        <position position="46"/>
    </location>
</feature>